<dbReference type="Gene3D" id="3.40.50.1240">
    <property type="entry name" value="Phosphoglycerate mutase-like"/>
    <property type="match status" value="1"/>
</dbReference>
<dbReference type="CDD" id="cd07040">
    <property type="entry name" value="HP"/>
    <property type="match status" value="1"/>
</dbReference>
<dbReference type="InterPro" id="IPR029033">
    <property type="entry name" value="His_PPase_superfam"/>
</dbReference>
<dbReference type="RefSeq" id="WP_311937910.1">
    <property type="nucleotide sequence ID" value="NZ_JAVSCK010000002.1"/>
</dbReference>
<sequence>MKYFFLFTFALLSTLTFSQEKTAAETSTYYFIRHAEKDRSDQSNKDPHLTEAGKKRALNWSDVFSNIKFDAVYSTDYKRTKETALPTATKNGLKLTLYNPYKLDKKIFLNDTKGKTVLVVGHSNTTPMFVNEILGFKKHEDIDDSNNGNLYMVTIIDGKIADQVLTVNLH</sequence>
<organism evidence="1 2">
    <name type="scientific">Hwangdonia seohaensis</name>
    <dbReference type="NCBI Taxonomy" id="1240727"/>
    <lineage>
        <taxon>Bacteria</taxon>
        <taxon>Pseudomonadati</taxon>
        <taxon>Bacteroidota</taxon>
        <taxon>Flavobacteriia</taxon>
        <taxon>Flavobacteriales</taxon>
        <taxon>Flavobacteriaceae</taxon>
        <taxon>Hwangdonia</taxon>
    </lineage>
</organism>
<protein>
    <submittedName>
        <fullName evidence="1">Histidine phosphatase family protein</fullName>
        <ecNumber evidence="1">3.1.3.-</ecNumber>
    </submittedName>
</protein>
<gene>
    <name evidence="1" type="ORF">ACFQ2E_06335</name>
</gene>
<evidence type="ECO:0000313" key="1">
    <source>
        <dbReference type="EMBL" id="MFD1162026.1"/>
    </source>
</evidence>
<evidence type="ECO:0000313" key="2">
    <source>
        <dbReference type="Proteomes" id="UP001597163"/>
    </source>
</evidence>
<comment type="caution">
    <text evidence="1">The sequence shown here is derived from an EMBL/GenBank/DDBJ whole genome shotgun (WGS) entry which is preliminary data.</text>
</comment>
<accession>A0ABW3RAM1</accession>
<proteinExistence type="predicted"/>
<dbReference type="EMBL" id="JBHTLJ010000002">
    <property type="protein sequence ID" value="MFD1162026.1"/>
    <property type="molecule type" value="Genomic_DNA"/>
</dbReference>
<keyword evidence="2" id="KW-1185">Reference proteome</keyword>
<keyword evidence="1" id="KW-0378">Hydrolase</keyword>
<dbReference type="Proteomes" id="UP001597163">
    <property type="component" value="Unassembled WGS sequence"/>
</dbReference>
<dbReference type="GO" id="GO:0016787">
    <property type="term" value="F:hydrolase activity"/>
    <property type="evidence" value="ECO:0007669"/>
    <property type="project" value="UniProtKB-KW"/>
</dbReference>
<dbReference type="Pfam" id="PF00300">
    <property type="entry name" value="His_Phos_1"/>
    <property type="match status" value="1"/>
</dbReference>
<dbReference type="EC" id="3.1.3.-" evidence="1"/>
<dbReference type="InterPro" id="IPR013078">
    <property type="entry name" value="His_Pase_superF_clade-1"/>
</dbReference>
<name>A0ABW3RAM1_9FLAO</name>
<dbReference type="SUPFAM" id="SSF53254">
    <property type="entry name" value="Phosphoglycerate mutase-like"/>
    <property type="match status" value="1"/>
</dbReference>
<reference evidence="2" key="1">
    <citation type="journal article" date="2019" name="Int. J. Syst. Evol. Microbiol.">
        <title>The Global Catalogue of Microorganisms (GCM) 10K type strain sequencing project: providing services to taxonomists for standard genome sequencing and annotation.</title>
        <authorList>
            <consortium name="The Broad Institute Genomics Platform"/>
            <consortium name="The Broad Institute Genome Sequencing Center for Infectious Disease"/>
            <person name="Wu L."/>
            <person name="Ma J."/>
        </authorList>
    </citation>
    <scope>NUCLEOTIDE SEQUENCE [LARGE SCALE GENOMIC DNA]</scope>
    <source>
        <strain evidence="2">CCUG 63246</strain>
    </source>
</reference>